<dbReference type="InterPro" id="IPR034160">
    <property type="entry name" value="TOPRIM_GyrB"/>
</dbReference>
<dbReference type="SUPFAM" id="SSF56719">
    <property type="entry name" value="Type II DNA topoisomerase"/>
    <property type="match status" value="1"/>
</dbReference>
<dbReference type="InterPro" id="IPR002288">
    <property type="entry name" value="DNA_gyrase_B_C"/>
</dbReference>
<dbReference type="CDD" id="cd03366">
    <property type="entry name" value="TOPRIM_TopoIIA_GyrB"/>
    <property type="match status" value="1"/>
</dbReference>
<feature type="binding site" evidence="11">
    <location>
        <position position="518"/>
    </location>
    <ligand>
        <name>Mg(2+)</name>
        <dbReference type="ChEBI" id="CHEBI:18420"/>
        <label>2</label>
    </ligand>
</feature>
<evidence type="ECO:0000256" key="9">
    <source>
        <dbReference type="ARBA" id="ARBA00023125"/>
    </source>
</evidence>
<comment type="similarity">
    <text evidence="2 11">Belongs to the type II topoisomerase GyrB family.</text>
</comment>
<keyword evidence="3 11" id="KW-0963">Cytoplasm</keyword>
<dbReference type="Gene3D" id="3.30.565.10">
    <property type="entry name" value="Histidine kinase-like ATPase, C-terminal domain"/>
    <property type="match status" value="1"/>
</dbReference>
<dbReference type="InterPro" id="IPR013760">
    <property type="entry name" value="Topo_IIA-like_dom_sf"/>
</dbReference>
<dbReference type="RefSeq" id="WP_286354528.1">
    <property type="nucleotide sequence ID" value="NZ_AP027079.1"/>
</dbReference>
<dbReference type="SMART" id="SM00387">
    <property type="entry name" value="HATPase_c"/>
    <property type="match status" value="1"/>
</dbReference>
<keyword evidence="9" id="KW-0238">DNA-binding</keyword>
<dbReference type="InterPro" id="IPR003594">
    <property type="entry name" value="HATPase_dom"/>
</dbReference>
<comment type="miscellaneous">
    <text evidence="11">Few gyrases are as efficient as E.coli at forming negative supercoils. Not all organisms have 2 type II topoisomerases; in organisms with a single type II topoisomerase this enzyme also has to decatenate newly replicated chromosomes.</text>
</comment>
<dbReference type="EC" id="5.6.2.2" evidence="11"/>
<evidence type="ECO:0000313" key="13">
    <source>
        <dbReference type="EMBL" id="BDU67902.1"/>
    </source>
</evidence>
<evidence type="ECO:0000256" key="4">
    <source>
        <dbReference type="ARBA" id="ARBA00022723"/>
    </source>
</evidence>
<protein>
    <recommendedName>
        <fullName evidence="11">DNA gyrase subunit B</fullName>
        <ecNumber evidence="11">5.6.2.2</ecNumber>
    </recommendedName>
</protein>
<dbReference type="PRINTS" id="PR01159">
    <property type="entry name" value="DNAGYRASEB"/>
</dbReference>
<evidence type="ECO:0000256" key="3">
    <source>
        <dbReference type="ARBA" id="ARBA00022490"/>
    </source>
</evidence>
<dbReference type="InterPro" id="IPR000565">
    <property type="entry name" value="Topo_IIA_B"/>
</dbReference>
<evidence type="ECO:0000256" key="2">
    <source>
        <dbReference type="ARBA" id="ARBA00010708"/>
    </source>
</evidence>
<dbReference type="Pfam" id="PF00204">
    <property type="entry name" value="DNA_gyraseB"/>
    <property type="match status" value="1"/>
</dbReference>
<feature type="binding site" evidence="11">
    <location>
        <position position="520"/>
    </location>
    <ligand>
        <name>Mg(2+)</name>
        <dbReference type="ChEBI" id="CHEBI:18420"/>
        <label>2</label>
    </ligand>
</feature>
<dbReference type="Pfam" id="PF00986">
    <property type="entry name" value="DNA_gyraseB_C"/>
    <property type="match status" value="1"/>
</dbReference>
<dbReference type="PANTHER" id="PTHR45866:SF1">
    <property type="entry name" value="DNA GYRASE SUBUNIT B, MITOCHONDRIAL"/>
    <property type="match status" value="1"/>
</dbReference>
<keyword evidence="14" id="KW-1185">Reference proteome</keyword>
<dbReference type="Pfam" id="PF01751">
    <property type="entry name" value="Toprim"/>
    <property type="match status" value="1"/>
</dbReference>
<dbReference type="InterPro" id="IPR036890">
    <property type="entry name" value="HATPase_C_sf"/>
</dbReference>
<dbReference type="InterPro" id="IPR018522">
    <property type="entry name" value="TopoIIA_CS"/>
</dbReference>
<evidence type="ECO:0000256" key="8">
    <source>
        <dbReference type="ARBA" id="ARBA00023029"/>
    </source>
</evidence>
<dbReference type="Pfam" id="PF21249">
    <property type="entry name" value="GyrB_hook"/>
    <property type="match status" value="1"/>
</dbReference>
<dbReference type="HAMAP" id="MF_01898">
    <property type="entry name" value="GyrB"/>
    <property type="match status" value="1"/>
</dbReference>
<dbReference type="SUPFAM" id="SSF54211">
    <property type="entry name" value="Ribosomal protein S5 domain 2-like"/>
    <property type="match status" value="1"/>
</dbReference>
<keyword evidence="7 11" id="KW-0460">Magnesium</keyword>
<dbReference type="PROSITE" id="PS00177">
    <property type="entry name" value="TOPOISOMERASE_II"/>
    <property type="match status" value="1"/>
</dbReference>
<dbReference type="InterPro" id="IPR013506">
    <property type="entry name" value="Topo_IIA_bsu_dom2"/>
</dbReference>
<dbReference type="NCBIfam" id="NF011501">
    <property type="entry name" value="PRK14939.1"/>
    <property type="match status" value="1"/>
</dbReference>
<feature type="site" description="Interaction with DNA" evidence="11">
    <location>
        <position position="469"/>
    </location>
</feature>
<comment type="subunit">
    <text evidence="11">Heterotetramer, composed of two GyrA and two GyrB chains. In the heterotetramer, GyrA contains the active site tyrosine that forms a transient covalent intermediate with DNA, while GyrB binds cofactors and catalyzes ATP hydrolysis.</text>
</comment>
<accession>A0ABN6UT40</accession>
<keyword evidence="8 11" id="KW-0799">Topoisomerase</keyword>
<proteinExistence type="inferred from homology"/>
<evidence type="ECO:0000256" key="5">
    <source>
        <dbReference type="ARBA" id="ARBA00022741"/>
    </source>
</evidence>
<dbReference type="InterPro" id="IPR049353">
    <property type="entry name" value="GyrB_hook"/>
</dbReference>
<dbReference type="PRINTS" id="PR00418">
    <property type="entry name" value="TPI2FAMILY"/>
</dbReference>
<dbReference type="EMBL" id="AP027079">
    <property type="protein sequence ID" value="BDU67902.1"/>
    <property type="molecule type" value="Genomic_DNA"/>
</dbReference>
<comment type="catalytic activity">
    <reaction evidence="1 11">
        <text>ATP-dependent breakage, passage and rejoining of double-stranded DNA.</text>
        <dbReference type="EC" id="5.6.2.2"/>
    </reaction>
</comment>
<feature type="site" description="Interaction with DNA" evidence="11">
    <location>
        <position position="472"/>
    </location>
</feature>
<feature type="binding site" evidence="11">
    <location>
        <position position="444"/>
    </location>
    <ligand>
        <name>Mg(2+)</name>
        <dbReference type="ChEBI" id="CHEBI:18420"/>
        <label>1</label>
        <note>catalytic</note>
    </ligand>
</feature>
<evidence type="ECO:0000256" key="10">
    <source>
        <dbReference type="ARBA" id="ARBA00023235"/>
    </source>
</evidence>
<dbReference type="InterPro" id="IPR006171">
    <property type="entry name" value="TOPRIM_dom"/>
</dbReference>
<dbReference type="NCBIfam" id="TIGR01059">
    <property type="entry name" value="gyrB"/>
    <property type="match status" value="1"/>
</dbReference>
<dbReference type="InterPro" id="IPR013759">
    <property type="entry name" value="Topo_IIA_B_C"/>
</dbReference>
<gene>
    <name evidence="11 13" type="primary">gyrB</name>
    <name evidence="13" type="ORF">GETHOR_00030</name>
</gene>
<organism evidence="13 14">
    <name type="scientific">Geothrix oryzae</name>
    <dbReference type="NCBI Taxonomy" id="2927975"/>
    <lineage>
        <taxon>Bacteria</taxon>
        <taxon>Pseudomonadati</taxon>
        <taxon>Acidobacteriota</taxon>
        <taxon>Holophagae</taxon>
        <taxon>Holophagales</taxon>
        <taxon>Holophagaceae</taxon>
        <taxon>Geothrix</taxon>
    </lineage>
</organism>
<dbReference type="SMART" id="SM00433">
    <property type="entry name" value="TOP2c"/>
    <property type="match status" value="1"/>
</dbReference>
<dbReference type="InterPro" id="IPR011557">
    <property type="entry name" value="GyrB"/>
</dbReference>
<comment type="subcellular location">
    <subcellularLocation>
        <location evidence="11">Cytoplasm</location>
    </subcellularLocation>
</comment>
<dbReference type="NCBIfam" id="NF004189">
    <property type="entry name" value="PRK05644.1"/>
    <property type="match status" value="1"/>
</dbReference>
<reference evidence="14" key="1">
    <citation type="journal article" date="2023" name="Int. J. Syst. Evol. Microbiol.">
        <title>Mesoterricola silvestris gen. nov., sp. nov., Mesoterricola sediminis sp. nov., Geothrix oryzae sp. nov., Geothrix edaphica sp. nov., Geothrix rubra sp. nov., and Geothrix limicola sp. nov., six novel members of Acidobacteriota isolated from soils.</title>
        <authorList>
            <person name="Itoh H."/>
            <person name="Sugisawa Y."/>
            <person name="Mise K."/>
            <person name="Xu Z."/>
            <person name="Kuniyasu M."/>
            <person name="Ushijima N."/>
            <person name="Kawano K."/>
            <person name="Kobayashi E."/>
            <person name="Shiratori Y."/>
            <person name="Masuda Y."/>
            <person name="Senoo K."/>
        </authorList>
    </citation>
    <scope>NUCLEOTIDE SEQUENCE [LARGE SCALE GENOMIC DNA]</scope>
    <source>
        <strain evidence="14">Red222</strain>
    </source>
</reference>
<dbReference type="InterPro" id="IPR001241">
    <property type="entry name" value="Topo_IIA"/>
</dbReference>
<evidence type="ECO:0000256" key="7">
    <source>
        <dbReference type="ARBA" id="ARBA00022842"/>
    </source>
</evidence>
<evidence type="ECO:0000259" key="12">
    <source>
        <dbReference type="PROSITE" id="PS50880"/>
    </source>
</evidence>
<feature type="domain" description="Toprim" evidence="12">
    <location>
        <begin position="438"/>
        <end position="553"/>
    </location>
</feature>
<comment type="function">
    <text evidence="11">A type II topoisomerase that negatively supercoils closed circular double-stranded (ds) DNA in an ATP-dependent manner to modulate DNA topology and maintain chromosomes in an underwound state. Negative supercoiling favors strand separation, and DNA replication, transcription, recombination and repair, all of which involve strand separation. Also able to catalyze the interconversion of other topological isomers of dsDNA rings, including catenanes and knotted rings. Type II topoisomerases break and join 2 DNA strands simultaneously in an ATP-dependent manner.</text>
</comment>
<comment type="cofactor">
    <cofactor evidence="11">
        <name>Mg(2+)</name>
        <dbReference type="ChEBI" id="CHEBI:18420"/>
    </cofactor>
    <cofactor evidence="11">
        <name>Mn(2+)</name>
        <dbReference type="ChEBI" id="CHEBI:29035"/>
    </cofactor>
    <cofactor evidence="11">
        <name>Ca(2+)</name>
        <dbReference type="ChEBI" id="CHEBI:29108"/>
    </cofactor>
    <text evidence="11">Binds two Mg(2+) per subunit. The magnesium ions form salt bridges with both the protein and the DNA. Can also accept other divalent metal cations, such as Mn(2+) or Ca(2+).</text>
</comment>
<evidence type="ECO:0000256" key="11">
    <source>
        <dbReference type="HAMAP-Rule" id="MF_01898"/>
    </source>
</evidence>
<dbReference type="Gene3D" id="3.40.50.670">
    <property type="match status" value="2"/>
</dbReference>
<dbReference type="Gene3D" id="3.30.230.10">
    <property type="match status" value="1"/>
</dbReference>
<dbReference type="InterPro" id="IPR020568">
    <property type="entry name" value="Ribosomal_Su5_D2-typ_SF"/>
</dbReference>
<evidence type="ECO:0000256" key="1">
    <source>
        <dbReference type="ARBA" id="ARBA00000185"/>
    </source>
</evidence>
<keyword evidence="4 11" id="KW-0479">Metal-binding</keyword>
<dbReference type="CDD" id="cd00822">
    <property type="entry name" value="TopoII_Trans_DNA_gyrase"/>
    <property type="match status" value="1"/>
</dbReference>
<evidence type="ECO:0000313" key="14">
    <source>
        <dbReference type="Proteomes" id="UP001242010"/>
    </source>
</evidence>
<dbReference type="PANTHER" id="PTHR45866">
    <property type="entry name" value="DNA GYRASE/TOPOISOMERASE SUBUNIT B"/>
    <property type="match status" value="1"/>
</dbReference>
<dbReference type="CDD" id="cd16928">
    <property type="entry name" value="HATPase_GyrB-like"/>
    <property type="match status" value="1"/>
</dbReference>
<dbReference type="SUPFAM" id="SSF55874">
    <property type="entry name" value="ATPase domain of HSP90 chaperone/DNA topoisomerase II/histidine kinase"/>
    <property type="match status" value="1"/>
</dbReference>
<sequence length="855" mass="95709">MSEEVFTSRVHTPQESDSYTADNITVLRDLEAVRKRPGMYIGDTDDGSGLHHMVYEVVDNAVDEALAGFCTRVDVVLHNDGSCSVEDNGRGIPVDIHKEEGRSAAEVIMTVLHAGGKFDNTSTEGKNAYKVSGGLHGVGVSCVNALSSKLWLTIWKEGQEYAMTFSQGKADAPLKPVGPTARRGTRVRFQPDPEVFNNVLDFSFETLSQRLRELSYLNQGVHIRITDERTGDNQDFMNAGGISSFVEHLNRNKPVLHKPPIYIKDEKQDTTVEVALQWNDSYQETLYCFTNNIRNRDGGAHLEGFRAAMTRVINAYAEKNNLLKSAKVSLSGEDVREGLTAVLSAKVPDPKFSSQTKDRLVSSEVKGIVQTIVYEKLSAFFEENPREAKAILEKAIEAARAREAARKARELTRRKGALDGGGLPGKLADCQEKDPALSEIFLVEGDSAGGSAKQGRHRATQAILPLKGKVLNVEKARFDRIIGAVELRILIQALGTGIGKDEFKIENLRYHKVVLMTDADVDGAHIRTLLLTFFYRQMPELVERGHLYIAQPPLYKVKKGKTEKYLKDERAMEEFLFQKALDGWSLSLPDGTEHRGAVLVREMKKWGEVQQLFGKLERRGYARPLVRALLAEGLLDEDRFTRREGLEQLAAALVKQKLGTCEIETIEGEERPAEGEEPAMTTPASHRLRLVRMHLSRPITLWIDSQVAHWGEFRRLAALQVELAGFRGGELRLRRLKDIKDVPKDKDGEDEVEVEEGTPKLGKEQVFTDPEEMLAMVLEEGKRGLGIQRYKGLGEMNPEQLWETTMDPERRTLLQVRVDDAVAADEIFTVLMGDAVEPRRRFIETNALLAENIDI</sequence>
<evidence type="ECO:0000256" key="6">
    <source>
        <dbReference type="ARBA" id="ARBA00022840"/>
    </source>
</evidence>
<feature type="binding site" evidence="11">
    <location>
        <position position="518"/>
    </location>
    <ligand>
        <name>Mg(2+)</name>
        <dbReference type="ChEBI" id="CHEBI:18420"/>
        <label>1</label>
        <note>catalytic</note>
    </ligand>
</feature>
<keyword evidence="10 11" id="KW-0413">Isomerase</keyword>
<dbReference type="InterPro" id="IPR014721">
    <property type="entry name" value="Ribsml_uS5_D2-typ_fold_subgr"/>
</dbReference>
<dbReference type="PROSITE" id="PS50880">
    <property type="entry name" value="TOPRIM"/>
    <property type="match status" value="1"/>
</dbReference>
<keyword evidence="6 11" id="KW-0067">ATP-binding</keyword>
<name>A0ABN6UT40_9BACT</name>
<keyword evidence="5 11" id="KW-0547">Nucleotide-binding</keyword>
<dbReference type="Proteomes" id="UP001242010">
    <property type="component" value="Chromosome"/>
</dbReference>
<dbReference type="Pfam" id="PF02518">
    <property type="entry name" value="HATPase_c"/>
    <property type="match status" value="1"/>
</dbReference>